<sequence length="441" mass="44467">MITVLGAGTGAPVDADVLAGAALVVGGRRHLDAVRLPDTAERVVLGPLAPALDVVERYLEKGSRVVVLASGDPGFFGIVRVLAERFGPRRLDVRPGVSSVAAAFARAGLPWDDAVVVSAHGRELRTAVNVCRARPKVAVLTGPGAGPAELAAALLHDPPVPGGSAAGPVAGPAPDSPGPEIASAPLPGGRVLVVASALGSADERVERVTPAEAAARDWGSDVSVVLCLDETRALGGVRTVAGAPAGPAGWALDEGEFTHRDSMITKFEVRALALARLGPRLGDLVWDVGAGSGSVAVECARLGAAVTAVEKAPDGVARIRANAAAHGVDVRVVHGAAPTALSGLDDPDAVFVGGGGRELPGIVAACARRARRTVVVAMAALDRVPAAREALTDAGFTCDGVLLQSSRLAPLPGDVTRLAATNPVFLLWGVRPPASSEGVTE</sequence>
<gene>
    <name evidence="8" type="ORF">GCM10010260_65300</name>
</gene>
<keyword evidence="3" id="KW-0489">Methyltransferase</keyword>
<dbReference type="NCBIfam" id="TIGR02469">
    <property type="entry name" value="CbiT"/>
    <property type="match status" value="1"/>
</dbReference>
<dbReference type="PANTHER" id="PTHR43182:SF1">
    <property type="entry name" value="COBALT-PRECORRIN-7 C(5)-METHYLTRANSFERASE"/>
    <property type="match status" value="1"/>
</dbReference>
<dbReference type="GO" id="GO:0009236">
    <property type="term" value="P:cobalamin biosynthetic process"/>
    <property type="evidence" value="ECO:0007669"/>
    <property type="project" value="UniProtKB-KW"/>
</dbReference>
<dbReference type="NCBIfam" id="TIGR02467">
    <property type="entry name" value="CbiE"/>
    <property type="match status" value="1"/>
</dbReference>
<evidence type="ECO:0000259" key="7">
    <source>
        <dbReference type="Pfam" id="PF13649"/>
    </source>
</evidence>
<dbReference type="PANTHER" id="PTHR43182">
    <property type="entry name" value="COBALT-PRECORRIN-6B C(15)-METHYLTRANSFERASE (DECARBOXYLATING)"/>
    <property type="match status" value="1"/>
</dbReference>
<dbReference type="InterPro" id="IPR035996">
    <property type="entry name" value="4pyrrol_Methylase_sf"/>
</dbReference>
<dbReference type="InterPro" id="IPR014777">
    <property type="entry name" value="4pyrrole_Mease_sub1"/>
</dbReference>
<dbReference type="Gene3D" id="3.40.50.150">
    <property type="entry name" value="Vaccinia Virus protein VP39"/>
    <property type="match status" value="1"/>
</dbReference>
<keyword evidence="5" id="KW-0949">S-adenosyl-L-methionine</keyword>
<dbReference type="RefSeq" id="WP_191877094.1">
    <property type="nucleotide sequence ID" value="NZ_BMTD01000018.1"/>
</dbReference>
<keyword evidence="9" id="KW-1185">Reference proteome</keyword>
<dbReference type="InterPro" id="IPR050714">
    <property type="entry name" value="Cobalamin_biosynth_MTase"/>
</dbReference>
<dbReference type="InterPro" id="IPR041698">
    <property type="entry name" value="Methyltransf_25"/>
</dbReference>
<comment type="pathway">
    <text evidence="1">Cofactor biosynthesis; adenosylcobalamin biosynthesis.</text>
</comment>
<dbReference type="Proteomes" id="UP000618795">
    <property type="component" value="Unassembled WGS sequence"/>
</dbReference>
<proteinExistence type="predicted"/>
<evidence type="ECO:0000256" key="1">
    <source>
        <dbReference type="ARBA" id="ARBA00004953"/>
    </source>
</evidence>
<dbReference type="SUPFAM" id="SSF53335">
    <property type="entry name" value="S-adenosyl-L-methionine-dependent methyltransferases"/>
    <property type="match status" value="1"/>
</dbReference>
<evidence type="ECO:0000259" key="6">
    <source>
        <dbReference type="Pfam" id="PF00590"/>
    </source>
</evidence>
<evidence type="ECO:0000256" key="4">
    <source>
        <dbReference type="ARBA" id="ARBA00022679"/>
    </source>
</evidence>
<keyword evidence="4" id="KW-0808">Transferase</keyword>
<dbReference type="CDD" id="cd11644">
    <property type="entry name" value="Precorrin-6Y-MT"/>
    <property type="match status" value="1"/>
</dbReference>
<dbReference type="Pfam" id="PF13649">
    <property type="entry name" value="Methyltransf_25"/>
    <property type="match status" value="1"/>
</dbReference>
<dbReference type="InterPro" id="IPR014008">
    <property type="entry name" value="Cbl_synth_MTase_CbiT"/>
</dbReference>
<keyword evidence="2" id="KW-0169">Cobalamin biosynthesis</keyword>
<dbReference type="EMBL" id="BMTD01000018">
    <property type="protein sequence ID" value="GGV16889.1"/>
    <property type="molecule type" value="Genomic_DNA"/>
</dbReference>
<evidence type="ECO:0000313" key="9">
    <source>
        <dbReference type="Proteomes" id="UP000618795"/>
    </source>
</evidence>
<dbReference type="AlphaFoldDB" id="A0A918IIB4"/>
<dbReference type="InterPro" id="IPR012818">
    <property type="entry name" value="CbiE"/>
</dbReference>
<dbReference type="Gene3D" id="3.30.950.10">
    <property type="entry name" value="Methyltransferase, Cobalt-precorrin-4 Transmethylase, Domain 2"/>
    <property type="match status" value="1"/>
</dbReference>
<dbReference type="InterPro" id="IPR014776">
    <property type="entry name" value="4pyrrole_Mease_sub2"/>
</dbReference>
<comment type="caution">
    <text evidence="8">The sequence shown here is derived from an EMBL/GenBank/DDBJ whole genome shotgun (WGS) entry which is preliminary data.</text>
</comment>
<dbReference type="InterPro" id="IPR029063">
    <property type="entry name" value="SAM-dependent_MTases_sf"/>
</dbReference>
<dbReference type="Pfam" id="PF00590">
    <property type="entry name" value="TP_methylase"/>
    <property type="match status" value="1"/>
</dbReference>
<evidence type="ECO:0000256" key="3">
    <source>
        <dbReference type="ARBA" id="ARBA00022603"/>
    </source>
</evidence>
<feature type="domain" description="Tetrapyrrole methylase" evidence="6">
    <location>
        <begin position="2"/>
        <end position="212"/>
    </location>
</feature>
<dbReference type="SUPFAM" id="SSF53790">
    <property type="entry name" value="Tetrapyrrole methylase"/>
    <property type="match status" value="1"/>
</dbReference>
<dbReference type="GO" id="GO:0032259">
    <property type="term" value="P:methylation"/>
    <property type="evidence" value="ECO:0007669"/>
    <property type="project" value="UniProtKB-KW"/>
</dbReference>
<protein>
    <submittedName>
        <fullName evidence="8">Precorrin-6y C5,15-methyltransferase subunit CbiE</fullName>
    </submittedName>
</protein>
<reference evidence="8" key="1">
    <citation type="journal article" date="2014" name="Int. J. Syst. Evol. Microbiol.">
        <title>Complete genome sequence of Corynebacterium casei LMG S-19264T (=DSM 44701T), isolated from a smear-ripened cheese.</title>
        <authorList>
            <consortium name="US DOE Joint Genome Institute (JGI-PGF)"/>
            <person name="Walter F."/>
            <person name="Albersmeier A."/>
            <person name="Kalinowski J."/>
            <person name="Ruckert C."/>
        </authorList>
    </citation>
    <scope>NUCLEOTIDE SEQUENCE</scope>
    <source>
        <strain evidence="8">JCM 4369</strain>
    </source>
</reference>
<dbReference type="Gene3D" id="3.40.1010.10">
    <property type="entry name" value="Cobalt-precorrin-4 Transmethylase, Domain 1"/>
    <property type="match status" value="1"/>
</dbReference>
<evidence type="ECO:0000313" key="8">
    <source>
        <dbReference type="EMBL" id="GGV16889.1"/>
    </source>
</evidence>
<dbReference type="GO" id="GO:0008276">
    <property type="term" value="F:protein methyltransferase activity"/>
    <property type="evidence" value="ECO:0007669"/>
    <property type="project" value="InterPro"/>
</dbReference>
<evidence type="ECO:0000256" key="2">
    <source>
        <dbReference type="ARBA" id="ARBA00022573"/>
    </source>
</evidence>
<dbReference type="InterPro" id="IPR006365">
    <property type="entry name" value="Cbl_synth_CobL"/>
</dbReference>
<accession>A0A918IIB4</accession>
<organism evidence="8 9">
    <name type="scientific">Streptomyces filipinensis</name>
    <dbReference type="NCBI Taxonomy" id="66887"/>
    <lineage>
        <taxon>Bacteria</taxon>
        <taxon>Bacillati</taxon>
        <taxon>Actinomycetota</taxon>
        <taxon>Actinomycetes</taxon>
        <taxon>Kitasatosporales</taxon>
        <taxon>Streptomycetaceae</taxon>
        <taxon>Streptomyces</taxon>
    </lineage>
</organism>
<feature type="domain" description="Methyltransferase" evidence="7">
    <location>
        <begin position="285"/>
        <end position="352"/>
    </location>
</feature>
<dbReference type="PIRSF" id="PIRSF036428">
    <property type="entry name" value="CobL"/>
    <property type="match status" value="1"/>
</dbReference>
<dbReference type="InterPro" id="IPR000878">
    <property type="entry name" value="4pyrrol_Mease"/>
</dbReference>
<evidence type="ECO:0000256" key="5">
    <source>
        <dbReference type="ARBA" id="ARBA00022691"/>
    </source>
</evidence>
<reference evidence="8" key="2">
    <citation type="submission" date="2020-09" db="EMBL/GenBank/DDBJ databases">
        <authorList>
            <person name="Sun Q."/>
            <person name="Ohkuma M."/>
        </authorList>
    </citation>
    <scope>NUCLEOTIDE SEQUENCE</scope>
    <source>
        <strain evidence="8">JCM 4369</strain>
    </source>
</reference>
<name>A0A918IIB4_9ACTN</name>